<evidence type="ECO:0000256" key="1">
    <source>
        <dbReference type="ARBA" id="ARBA00008791"/>
    </source>
</evidence>
<dbReference type="CDD" id="cd00293">
    <property type="entry name" value="USP-like"/>
    <property type="match status" value="1"/>
</dbReference>
<dbReference type="InterPro" id="IPR006016">
    <property type="entry name" value="UspA"/>
</dbReference>
<dbReference type="EMBL" id="JAETXX010000001">
    <property type="protein sequence ID" value="MCF8713467.1"/>
    <property type="molecule type" value="Genomic_DNA"/>
</dbReference>
<dbReference type="InterPro" id="IPR006015">
    <property type="entry name" value="Universal_stress_UspA"/>
</dbReference>
<dbReference type="Pfam" id="PF00582">
    <property type="entry name" value="Usp"/>
    <property type="match status" value="1"/>
</dbReference>
<dbReference type="Proteomes" id="UP000829517">
    <property type="component" value="Unassembled WGS sequence"/>
</dbReference>
<dbReference type="RefSeq" id="WP_236957438.1">
    <property type="nucleotide sequence ID" value="NZ_JAETXX010000001.1"/>
</dbReference>
<name>A0ABS9IZ67_9FLAO</name>
<accession>A0ABS9IZ67</accession>
<comment type="caution">
    <text evidence="3">The sequence shown here is derived from an EMBL/GenBank/DDBJ whole genome shotgun (WGS) entry which is preliminary data.</text>
</comment>
<feature type="domain" description="UspA" evidence="2">
    <location>
        <begin position="1"/>
        <end position="135"/>
    </location>
</feature>
<dbReference type="PANTHER" id="PTHR46268">
    <property type="entry name" value="STRESS RESPONSE PROTEIN NHAX"/>
    <property type="match status" value="1"/>
</dbReference>
<dbReference type="SUPFAM" id="SSF52402">
    <property type="entry name" value="Adenine nucleotide alpha hydrolases-like"/>
    <property type="match status" value="1"/>
</dbReference>
<reference evidence="3 4" key="1">
    <citation type="submission" date="2021-01" db="EMBL/GenBank/DDBJ databases">
        <title>Genome sequencing of Joostella atrarenae M1-2 (= KCTC 23194).</title>
        <authorList>
            <person name="Zakaria M.R."/>
            <person name="Lam M.Q."/>
            <person name="Chong C.S."/>
        </authorList>
    </citation>
    <scope>NUCLEOTIDE SEQUENCE [LARGE SCALE GENOMIC DNA]</scope>
    <source>
        <strain evidence="3 4">M1-2</strain>
    </source>
</reference>
<dbReference type="PRINTS" id="PR01438">
    <property type="entry name" value="UNVRSLSTRESS"/>
</dbReference>
<gene>
    <name evidence="3" type="ORF">JM658_01390</name>
</gene>
<evidence type="ECO:0000313" key="4">
    <source>
        <dbReference type="Proteomes" id="UP000829517"/>
    </source>
</evidence>
<dbReference type="Gene3D" id="3.40.50.12370">
    <property type="match status" value="1"/>
</dbReference>
<sequence length="264" mass="29808">MKNILVPIGTSANTTNTLQYAIDFAKFFDSKIYLMQAYTFFNKAGSIANVEQVVAKTTTEQLEEVVSKVDKKGVSITITAYNGEVLDGIKAVDKQYGIDLLIMEPRSTDIREEVFLGKTTGKIVKQTDIPTLIVPEGNTFKDYNTGLVAFKSGIVKRPSILDPLVAFKEKFKLSLNLLLVKTPSYVEEDLQVDSTLKSLSDDVKVTENTTTFEGVLEHFQEHKPEILVVFRRKRGFFAKLWEKNIILKREFRCTIPLLILSVKK</sequence>
<proteinExistence type="inferred from homology"/>
<protein>
    <submittedName>
        <fullName evidence="3">Universal stress protein</fullName>
    </submittedName>
</protein>
<comment type="similarity">
    <text evidence="1">Belongs to the universal stress protein A family.</text>
</comment>
<evidence type="ECO:0000259" key="2">
    <source>
        <dbReference type="Pfam" id="PF00582"/>
    </source>
</evidence>
<evidence type="ECO:0000313" key="3">
    <source>
        <dbReference type="EMBL" id="MCF8713467.1"/>
    </source>
</evidence>
<dbReference type="PANTHER" id="PTHR46268:SF6">
    <property type="entry name" value="UNIVERSAL STRESS PROTEIN UP12"/>
    <property type="match status" value="1"/>
</dbReference>
<organism evidence="3 4">
    <name type="scientific">Joostella atrarenae</name>
    <dbReference type="NCBI Taxonomy" id="679257"/>
    <lineage>
        <taxon>Bacteria</taxon>
        <taxon>Pseudomonadati</taxon>
        <taxon>Bacteroidota</taxon>
        <taxon>Flavobacteriia</taxon>
        <taxon>Flavobacteriales</taxon>
        <taxon>Flavobacteriaceae</taxon>
        <taxon>Joostella</taxon>
    </lineage>
</organism>
<keyword evidence="4" id="KW-1185">Reference proteome</keyword>